<evidence type="ECO:0000313" key="4">
    <source>
        <dbReference type="Proteomes" id="UP000622797"/>
    </source>
</evidence>
<dbReference type="SUPFAM" id="SSF53335">
    <property type="entry name" value="S-adenosyl-L-methionine-dependent methyltransferases"/>
    <property type="match status" value="1"/>
</dbReference>
<evidence type="ECO:0000313" key="3">
    <source>
        <dbReference type="EMBL" id="KAF4973435.1"/>
    </source>
</evidence>
<gene>
    <name evidence="3" type="ORF">FSARC_260</name>
</gene>
<comment type="similarity">
    <text evidence="1">Belongs to the methyltransferase superfamily. LaeA methyltransferase family.</text>
</comment>
<dbReference type="InterPro" id="IPR029063">
    <property type="entry name" value="SAM-dependent_MTases_sf"/>
</dbReference>
<dbReference type="InterPro" id="IPR041698">
    <property type="entry name" value="Methyltransf_25"/>
</dbReference>
<dbReference type="EMBL" id="JABEXW010000020">
    <property type="protein sequence ID" value="KAF4973435.1"/>
    <property type="molecule type" value="Genomic_DNA"/>
</dbReference>
<dbReference type="PANTHER" id="PTHR43591:SF110">
    <property type="entry name" value="RHODANESE DOMAIN-CONTAINING PROTEIN"/>
    <property type="match status" value="1"/>
</dbReference>
<keyword evidence="4" id="KW-1185">Reference proteome</keyword>
<reference evidence="3" key="2">
    <citation type="submission" date="2020-05" db="EMBL/GenBank/DDBJ databases">
        <authorList>
            <person name="Kim H.-S."/>
            <person name="Proctor R.H."/>
            <person name="Brown D.W."/>
        </authorList>
    </citation>
    <scope>NUCLEOTIDE SEQUENCE</scope>
    <source>
        <strain evidence="3">NRRL 20472</strain>
    </source>
</reference>
<evidence type="ECO:0000259" key="2">
    <source>
        <dbReference type="Pfam" id="PF13649"/>
    </source>
</evidence>
<dbReference type="Pfam" id="PF13649">
    <property type="entry name" value="Methyltransf_25"/>
    <property type="match status" value="1"/>
</dbReference>
<comment type="caution">
    <text evidence="3">The sequence shown here is derived from an EMBL/GenBank/DDBJ whole genome shotgun (WGS) entry which is preliminary data.</text>
</comment>
<dbReference type="PANTHER" id="PTHR43591">
    <property type="entry name" value="METHYLTRANSFERASE"/>
    <property type="match status" value="1"/>
</dbReference>
<dbReference type="Gene3D" id="3.40.50.150">
    <property type="entry name" value="Vaccinia Virus protein VP39"/>
    <property type="match status" value="1"/>
</dbReference>
<feature type="domain" description="Methyltransferase" evidence="2">
    <location>
        <begin position="56"/>
        <end position="152"/>
    </location>
</feature>
<reference evidence="3" key="1">
    <citation type="journal article" date="2020" name="BMC Genomics">
        <title>Correction to: Identification and distribution of gene clusters required for synthesis of sphingolipid metabolism inhibitors in diverse species of the filamentous fungus Fusarium.</title>
        <authorList>
            <person name="Kim H.S."/>
            <person name="Lohmar J.M."/>
            <person name="Busman M."/>
            <person name="Brown D.W."/>
            <person name="Naumann T.A."/>
            <person name="Divon H.H."/>
            <person name="Lysoe E."/>
            <person name="Uhlig S."/>
            <person name="Proctor R.H."/>
        </authorList>
    </citation>
    <scope>NUCLEOTIDE SEQUENCE</scope>
    <source>
        <strain evidence="3">NRRL 20472</strain>
    </source>
</reference>
<proteinExistence type="inferred from homology"/>
<accession>A0A8H4UC41</accession>
<organism evidence="3 4">
    <name type="scientific">Fusarium sarcochroum</name>
    <dbReference type="NCBI Taxonomy" id="1208366"/>
    <lineage>
        <taxon>Eukaryota</taxon>
        <taxon>Fungi</taxon>
        <taxon>Dikarya</taxon>
        <taxon>Ascomycota</taxon>
        <taxon>Pezizomycotina</taxon>
        <taxon>Sordariomycetes</taxon>
        <taxon>Hypocreomycetidae</taxon>
        <taxon>Hypocreales</taxon>
        <taxon>Nectriaceae</taxon>
        <taxon>Fusarium</taxon>
        <taxon>Fusarium lateritium species complex</taxon>
    </lineage>
</organism>
<dbReference type="CDD" id="cd02440">
    <property type="entry name" value="AdoMet_MTases"/>
    <property type="match status" value="1"/>
</dbReference>
<dbReference type="OrthoDB" id="417697at2759"/>
<protein>
    <recommendedName>
        <fullName evidence="2">Methyltransferase domain-containing protein</fullName>
    </recommendedName>
</protein>
<dbReference type="Proteomes" id="UP000622797">
    <property type="component" value="Unassembled WGS sequence"/>
</dbReference>
<evidence type="ECO:0000256" key="1">
    <source>
        <dbReference type="ARBA" id="ARBA00038158"/>
    </source>
</evidence>
<sequence length="273" mass="31422">MTQPSAYYVWGKVNDGDASLRLTQQHFLCTQLFGWLIHPRITALWHVEDSYERKRIADVACGNAIWAMEVANSTIGTNADVIGLDIKPDLFPQQAWVPPNVKLGLWNIFEPPPKEYEETFDVVNIRLVFGAVSNGDPRPVLHNLMKLLKRGGSLQWLEYDFDNPVVAKESAWNQMRDMFRKSRSHHSNQWVVNLGDICREEGLEQVETIRALPQKSMLKFWKDLWYCSVKELVQGVRHPEVNALWEELNKETAALGYVPIQTPITLVIAQKKR</sequence>
<name>A0A8H4UC41_9HYPO</name>
<dbReference type="AlphaFoldDB" id="A0A8H4UC41"/>